<keyword evidence="4" id="KW-1185">Reference proteome</keyword>
<evidence type="ECO:0000256" key="1">
    <source>
        <dbReference type="SAM" id="MobiDB-lite"/>
    </source>
</evidence>
<gene>
    <name evidence="3" type="ORF">THAOC_32100</name>
</gene>
<feature type="region of interest" description="Disordered" evidence="1">
    <location>
        <begin position="598"/>
        <end position="640"/>
    </location>
</feature>
<sequence length="703" mass="77666">MKLIIPSVFAALVSSASANCETAAQLAAAKIMRDHKCSRYPNTGRRSGNRPTCSNGSLVKRRCREFIDEEFNTRCANLPSWKKWDLMDECEYAEVLQIGKQKDLGSIGFASAKGLDHVALVAIASSFVRSLTPVPCTPSVQRKAEPKRRSSVISEDSGDNEDEDAPPVSAFSTYLRGKCGKITSAFAAEDIAVNIVNDMWRSKGERCGYATSVFERDAKRALLNEFPDNCHTEIDIGVNQVARDAGDNRINQITSSLAESSTDWPHNPTRYPERVRIRQELQRLQEAGVLEPWYQPEYSTRVQNDWAQLVEASARPPSSNYPSGTTICKCSPETDSSEIDKSRQCGTVAYYEDEWGNRRASGDIEAVFLDHEGVASLRQGYWLGWKVPHVFYARQTWSAAPPDGWEARSLTMSHDELGGSTTATWALVAWYPPGHAAPPTVQCPPQPHGPLFTRLGDGVWAEPCPPPLPPASYPRGAVYSEDGRAVLGCGLFPHDRLDQPVECACRFSPTGFGRRAVTPLEIAALWDVSILVTDKISAMTTFRGLIRALGATPPAKFLQFGADRLITGGFRGGSSDGLVGGSSELLGVERPGIAVDSEECEVKESGDDEEPPLPAPGVRSPSQTPMDLAPAPTWNDQDAQKVDNSPVPTHLWEFFFERVGELPAGWRQALDGFRRLQLRWWRRRKLGGTFREWRLEHYPLLSL</sequence>
<feature type="chain" id="PRO_5003836074" evidence="2">
    <location>
        <begin position="19"/>
        <end position="703"/>
    </location>
</feature>
<comment type="caution">
    <text evidence="3">The sequence shown here is derived from an EMBL/GenBank/DDBJ whole genome shotgun (WGS) entry which is preliminary data.</text>
</comment>
<evidence type="ECO:0000313" key="4">
    <source>
        <dbReference type="Proteomes" id="UP000266841"/>
    </source>
</evidence>
<evidence type="ECO:0000313" key="3">
    <source>
        <dbReference type="EMBL" id="EJK49060.1"/>
    </source>
</evidence>
<dbReference type="AlphaFoldDB" id="K0R7W5"/>
<dbReference type="Proteomes" id="UP000266841">
    <property type="component" value="Unassembled WGS sequence"/>
</dbReference>
<name>K0R7W5_THAOC</name>
<reference evidence="3 4" key="1">
    <citation type="journal article" date="2012" name="Genome Biol.">
        <title>Genome and low-iron response of an oceanic diatom adapted to chronic iron limitation.</title>
        <authorList>
            <person name="Lommer M."/>
            <person name="Specht M."/>
            <person name="Roy A.S."/>
            <person name="Kraemer L."/>
            <person name="Andreson R."/>
            <person name="Gutowska M.A."/>
            <person name="Wolf J."/>
            <person name="Bergner S.V."/>
            <person name="Schilhabel M.B."/>
            <person name="Klostermeier U.C."/>
            <person name="Beiko R.G."/>
            <person name="Rosenstiel P."/>
            <person name="Hippler M."/>
            <person name="Laroche J."/>
        </authorList>
    </citation>
    <scope>NUCLEOTIDE SEQUENCE [LARGE SCALE GENOMIC DNA]</scope>
    <source>
        <strain evidence="3 4">CCMP1005</strain>
    </source>
</reference>
<keyword evidence="2" id="KW-0732">Signal</keyword>
<feature type="signal peptide" evidence="2">
    <location>
        <begin position="1"/>
        <end position="18"/>
    </location>
</feature>
<organism evidence="3 4">
    <name type="scientific">Thalassiosira oceanica</name>
    <name type="common">Marine diatom</name>
    <dbReference type="NCBI Taxonomy" id="159749"/>
    <lineage>
        <taxon>Eukaryota</taxon>
        <taxon>Sar</taxon>
        <taxon>Stramenopiles</taxon>
        <taxon>Ochrophyta</taxon>
        <taxon>Bacillariophyta</taxon>
        <taxon>Coscinodiscophyceae</taxon>
        <taxon>Thalassiosirophycidae</taxon>
        <taxon>Thalassiosirales</taxon>
        <taxon>Thalassiosiraceae</taxon>
        <taxon>Thalassiosira</taxon>
    </lineage>
</organism>
<evidence type="ECO:0000256" key="2">
    <source>
        <dbReference type="SAM" id="SignalP"/>
    </source>
</evidence>
<protein>
    <submittedName>
        <fullName evidence="3">Uncharacterized protein</fullName>
    </submittedName>
</protein>
<accession>K0R7W5</accession>
<proteinExistence type="predicted"/>
<dbReference type="EMBL" id="AGNL01045168">
    <property type="protein sequence ID" value="EJK49060.1"/>
    <property type="molecule type" value="Genomic_DNA"/>
</dbReference>
<feature type="region of interest" description="Disordered" evidence="1">
    <location>
        <begin position="137"/>
        <end position="167"/>
    </location>
</feature>
<feature type="compositionally biased region" description="Acidic residues" evidence="1">
    <location>
        <begin position="156"/>
        <end position="165"/>
    </location>
</feature>